<keyword evidence="1" id="KW-0812">Transmembrane</keyword>
<dbReference type="AlphaFoldDB" id="A0A6M4H7Q5"/>
<evidence type="ECO:0008006" key="4">
    <source>
        <dbReference type="Google" id="ProtNLM"/>
    </source>
</evidence>
<keyword evidence="1" id="KW-0472">Membrane</keyword>
<feature type="transmembrane region" description="Helical" evidence="1">
    <location>
        <begin position="60"/>
        <end position="78"/>
    </location>
</feature>
<feature type="transmembrane region" description="Helical" evidence="1">
    <location>
        <begin position="188"/>
        <end position="204"/>
    </location>
</feature>
<name>A0A6M4H7Q5_9PROT</name>
<gene>
    <name evidence="2" type="ORF">DSM104440_02504</name>
</gene>
<feature type="transmembrane region" description="Helical" evidence="1">
    <location>
        <begin position="415"/>
        <end position="435"/>
    </location>
</feature>
<protein>
    <recommendedName>
        <fullName evidence="4">Glycosyltransferase RgtA/B/C/D-like domain-containing protein</fullName>
    </recommendedName>
</protein>
<dbReference type="RefSeq" id="WP_171163179.1">
    <property type="nucleotide sequence ID" value="NZ_CP053073.1"/>
</dbReference>
<evidence type="ECO:0000313" key="2">
    <source>
        <dbReference type="EMBL" id="QJR15679.1"/>
    </source>
</evidence>
<feature type="transmembrane region" description="Helical" evidence="1">
    <location>
        <begin position="85"/>
        <end position="105"/>
    </location>
</feature>
<organism evidence="2 3">
    <name type="scientific">Usitatibacter palustris</name>
    <dbReference type="NCBI Taxonomy" id="2732487"/>
    <lineage>
        <taxon>Bacteria</taxon>
        <taxon>Pseudomonadati</taxon>
        <taxon>Pseudomonadota</taxon>
        <taxon>Betaproteobacteria</taxon>
        <taxon>Nitrosomonadales</taxon>
        <taxon>Usitatibacteraceae</taxon>
        <taxon>Usitatibacter</taxon>
    </lineage>
</organism>
<keyword evidence="1" id="KW-1133">Transmembrane helix</keyword>
<evidence type="ECO:0000313" key="3">
    <source>
        <dbReference type="Proteomes" id="UP000503096"/>
    </source>
</evidence>
<reference evidence="2 3" key="1">
    <citation type="submission" date="2020-04" db="EMBL/GenBank/DDBJ databases">
        <title>Usitatibacter rugosus gen. nov., sp. nov. and Usitatibacter palustris sp. nov., novel members of Usitatibacteraceae fam. nov. within the order Nitrosomonadales isolated from soil.</title>
        <authorList>
            <person name="Huber K.J."/>
            <person name="Neumann-Schaal M."/>
            <person name="Geppert A."/>
            <person name="Luckner M."/>
            <person name="Wanner G."/>
            <person name="Overmann J."/>
        </authorList>
    </citation>
    <scope>NUCLEOTIDE SEQUENCE [LARGE SCALE GENOMIC DNA]</scope>
    <source>
        <strain evidence="2 3">Swamp67</strain>
    </source>
</reference>
<feature type="transmembrane region" description="Helical" evidence="1">
    <location>
        <begin position="20"/>
        <end position="40"/>
    </location>
</feature>
<dbReference type="InParanoid" id="A0A6M4H7Q5"/>
<proteinExistence type="predicted"/>
<feature type="transmembrane region" description="Helical" evidence="1">
    <location>
        <begin position="210"/>
        <end position="226"/>
    </location>
</feature>
<dbReference type="KEGG" id="upl:DSM104440_02504"/>
<feature type="transmembrane region" description="Helical" evidence="1">
    <location>
        <begin position="274"/>
        <end position="291"/>
    </location>
</feature>
<feature type="transmembrane region" description="Helical" evidence="1">
    <location>
        <begin position="389"/>
        <end position="409"/>
    </location>
</feature>
<evidence type="ECO:0000256" key="1">
    <source>
        <dbReference type="SAM" id="Phobius"/>
    </source>
</evidence>
<accession>A0A6M4H7Q5</accession>
<dbReference type="EMBL" id="CP053073">
    <property type="protein sequence ID" value="QJR15679.1"/>
    <property type="molecule type" value="Genomic_DNA"/>
</dbReference>
<feature type="transmembrane region" description="Helical" evidence="1">
    <location>
        <begin position="157"/>
        <end position="176"/>
    </location>
</feature>
<feature type="transmembrane region" description="Helical" evidence="1">
    <location>
        <begin position="233"/>
        <end position="262"/>
    </location>
</feature>
<sequence length="440" mass="48227">MIGAASGRSFAVLIRDNEWLTLTALLASHFAVVVACLVFSAFPVVEDAAQLVYADAQSDYLIGLVFGVVLGLAILAWPIARQERLALFAIWQAKLLVCMIAMPIYESYFVEIDAFHYFLAATRELGVIDMLEIGDGTENVVRLTAIAQLVLPDSYHATRILFACLGLVAVYFLYVAAKAAMKRDDLRVLFAIALFPSVLFWSSILGKDPLVLLGVGFVALGAASLTKGRTFAAACLLAIGLTIIAYMRIWLCLILVAPIGYVAMAHFGTLPRRFIAAVIIAVAAVSFYEAMSDRFDIASREDAVERYDAFSRGWSHLGGSSQLLDVDLTNPLEFLGFIPLAAFTALFRPLPLEIDSGFGLLSGLENALLLAAFAFALARARWRDLREPLVIAGVVYVAVWLVIYGPISYQNLGTAVRFKLQILPLFLLLCMYFGARKRER</sequence>
<keyword evidence="3" id="KW-1185">Reference proteome</keyword>
<dbReference type="Proteomes" id="UP000503096">
    <property type="component" value="Chromosome"/>
</dbReference>